<sequence length="310" mass="35478">MPSIGYGTYTVQNEVEAFKALDKALEVGYRHIDTATVYANEHIIGKVLQKWFSEKKLKREDIFVTTKLNLFNSFPDSVESSIKESLMKLQLDYVDMFLIHAPVALKVFENNTILAVPNDHLALWKKMEEQVDAGRTRSIGLSNFNVSQIEKIMKSSRIKPANLQIEMHVYDQEKATRQFCKKTDIVIVAYAPLGAVKADVYLADLGFKTKAPLNMLEDEQLIKIAAAHNKTTAQVALRFLHQLGVVVIPKSINPKRIEENYDIFNFILSPNEMKTLKQLDKGIKYKVYDFKYLGNNIADNPEYPWSDLRE</sequence>
<evidence type="ECO:0000256" key="3">
    <source>
        <dbReference type="PIRSR" id="PIRSR000097-2"/>
    </source>
</evidence>
<feature type="binding site" evidence="3">
    <location>
        <position position="100"/>
    </location>
    <ligand>
        <name>substrate</name>
    </ligand>
</feature>
<evidence type="ECO:0000256" key="4">
    <source>
        <dbReference type="PIRSR" id="PIRSR000097-3"/>
    </source>
</evidence>
<proteinExistence type="predicted"/>
<dbReference type="PROSITE" id="PS00798">
    <property type="entry name" value="ALDOKETO_REDUCTASE_1"/>
    <property type="match status" value="1"/>
</dbReference>
<keyword evidence="1" id="KW-0560">Oxidoreductase</keyword>
<dbReference type="InterPro" id="IPR036812">
    <property type="entry name" value="NAD(P)_OxRdtase_dom_sf"/>
</dbReference>
<dbReference type="GO" id="GO:0016616">
    <property type="term" value="F:oxidoreductase activity, acting on the CH-OH group of donors, NAD or NADP as acceptor"/>
    <property type="evidence" value="ECO:0007669"/>
    <property type="project" value="UniProtKB-ARBA"/>
</dbReference>
<dbReference type="EnsemblMetazoa" id="XM_050649549.1">
    <property type="protein sequence ID" value="XP_050505506.1"/>
    <property type="gene ID" value="LOC126883871"/>
</dbReference>
<dbReference type="OrthoDB" id="416253at2759"/>
<dbReference type="Gene3D" id="3.20.20.100">
    <property type="entry name" value="NADP-dependent oxidoreductase domain"/>
    <property type="match status" value="1"/>
</dbReference>
<dbReference type="InParanoid" id="A0A6P7GN59"/>
<evidence type="ECO:0000256" key="2">
    <source>
        <dbReference type="PIRSR" id="PIRSR000097-1"/>
    </source>
</evidence>
<evidence type="ECO:0000256" key="1">
    <source>
        <dbReference type="ARBA" id="ARBA00023002"/>
    </source>
</evidence>
<dbReference type="PROSITE" id="PS00063">
    <property type="entry name" value="ALDOKETO_REDUCTASE_3"/>
    <property type="match status" value="1"/>
</dbReference>
<protein>
    <submittedName>
        <fullName evidence="8">Prostaglandin F synthase 1-like</fullName>
    </submittedName>
</protein>
<dbReference type="InterPro" id="IPR018170">
    <property type="entry name" value="Aldo/ket_reductase_CS"/>
</dbReference>
<dbReference type="PIRSF" id="PIRSF000097">
    <property type="entry name" value="AKR"/>
    <property type="match status" value="1"/>
</dbReference>
<gene>
    <name evidence="8" type="primary">LOC114344447</name>
</gene>
<dbReference type="CDD" id="cd19071">
    <property type="entry name" value="AKR_AKR1-5-like"/>
    <property type="match status" value="1"/>
</dbReference>
<dbReference type="Pfam" id="PF00248">
    <property type="entry name" value="Aldo_ket_red"/>
    <property type="match status" value="1"/>
</dbReference>
<dbReference type="PRINTS" id="PR00069">
    <property type="entry name" value="ALDKETRDTASE"/>
</dbReference>
<dbReference type="InterPro" id="IPR023210">
    <property type="entry name" value="NADP_OxRdtase_dom"/>
</dbReference>
<dbReference type="AlphaFoldDB" id="A0A6P7GN59"/>
<feature type="domain" description="NADP-dependent oxidoreductase" evidence="5">
    <location>
        <begin position="4"/>
        <end position="280"/>
    </location>
</feature>
<dbReference type="RefSeq" id="XP_028151079.1">
    <property type="nucleotide sequence ID" value="XM_028295278.1"/>
</dbReference>
<accession>A0A6P7GN59</accession>
<reference evidence="8" key="1">
    <citation type="submission" date="2025-04" db="UniProtKB">
        <authorList>
            <consortium name="RefSeq"/>
        </authorList>
    </citation>
    <scope>IDENTIFICATION</scope>
    <source>
        <tissue evidence="8">Whole insect</tissue>
    </source>
</reference>
<feature type="active site" description="Proton donor" evidence="2">
    <location>
        <position position="38"/>
    </location>
</feature>
<reference evidence="6" key="2">
    <citation type="submission" date="2025-05" db="UniProtKB">
        <authorList>
            <consortium name="EnsemblMetazoa"/>
        </authorList>
    </citation>
    <scope>IDENTIFICATION</scope>
</reference>
<evidence type="ECO:0000313" key="8">
    <source>
        <dbReference type="RefSeq" id="XP_028151079.1"/>
    </source>
</evidence>
<name>A0A6P7GN59_DIAVI</name>
<dbReference type="SUPFAM" id="SSF51430">
    <property type="entry name" value="NAD(P)-linked oxidoreductase"/>
    <property type="match status" value="1"/>
</dbReference>
<feature type="site" description="Lowers pKa of active site Tyr" evidence="4">
    <location>
        <position position="67"/>
    </location>
</feature>
<evidence type="ECO:0000313" key="6">
    <source>
        <dbReference type="EnsemblMetazoa" id="XP_050505506.1"/>
    </source>
</evidence>
<evidence type="ECO:0000259" key="5">
    <source>
        <dbReference type="Pfam" id="PF00248"/>
    </source>
</evidence>
<keyword evidence="7" id="KW-1185">Reference proteome</keyword>
<evidence type="ECO:0000313" key="7">
    <source>
        <dbReference type="Proteomes" id="UP001652700"/>
    </source>
</evidence>
<dbReference type="Proteomes" id="UP001652700">
    <property type="component" value="Unplaced"/>
</dbReference>
<dbReference type="PROSITE" id="PS00062">
    <property type="entry name" value="ALDOKETO_REDUCTASE_2"/>
    <property type="match status" value="1"/>
</dbReference>
<dbReference type="PANTHER" id="PTHR11732">
    <property type="entry name" value="ALDO/KETO REDUCTASE"/>
    <property type="match status" value="1"/>
</dbReference>
<dbReference type="InterPro" id="IPR020471">
    <property type="entry name" value="AKR"/>
</dbReference>
<organism evidence="8">
    <name type="scientific">Diabrotica virgifera virgifera</name>
    <name type="common">western corn rootworm</name>
    <dbReference type="NCBI Taxonomy" id="50390"/>
    <lineage>
        <taxon>Eukaryota</taxon>
        <taxon>Metazoa</taxon>
        <taxon>Ecdysozoa</taxon>
        <taxon>Arthropoda</taxon>
        <taxon>Hexapoda</taxon>
        <taxon>Insecta</taxon>
        <taxon>Pterygota</taxon>
        <taxon>Neoptera</taxon>
        <taxon>Endopterygota</taxon>
        <taxon>Coleoptera</taxon>
        <taxon>Polyphaga</taxon>
        <taxon>Cucujiformia</taxon>
        <taxon>Chrysomeloidea</taxon>
        <taxon>Chrysomelidae</taxon>
        <taxon>Galerucinae</taxon>
        <taxon>Diabroticina</taxon>
        <taxon>Diabroticites</taxon>
        <taxon>Diabrotica</taxon>
    </lineage>
</organism>
<dbReference type="FunFam" id="3.20.20.100:FF:000002">
    <property type="entry name" value="2,5-diketo-D-gluconic acid reductase A"/>
    <property type="match status" value="1"/>
</dbReference>